<gene>
    <name evidence="1" type="ORF">CWE09_00500</name>
</gene>
<evidence type="ECO:0000313" key="2">
    <source>
        <dbReference type="Proteomes" id="UP000288293"/>
    </source>
</evidence>
<dbReference type="RefSeq" id="WP_126801954.1">
    <property type="nucleotide sequence ID" value="NZ_PIPL01000001.1"/>
</dbReference>
<name>A0A432W5C1_9GAMM</name>
<reference evidence="1 2" key="1">
    <citation type="journal article" date="2011" name="Front. Microbiol.">
        <title>Genomic signatures of strain selection and enhancement in Bacillus atrophaeus var. globigii, a historical biowarfare simulant.</title>
        <authorList>
            <person name="Gibbons H.S."/>
            <person name="Broomall S.M."/>
            <person name="McNew L.A."/>
            <person name="Daligault H."/>
            <person name="Chapman C."/>
            <person name="Bruce D."/>
            <person name="Karavis M."/>
            <person name="Krepps M."/>
            <person name="McGregor P.A."/>
            <person name="Hong C."/>
            <person name="Park K.H."/>
            <person name="Akmal A."/>
            <person name="Feldman A."/>
            <person name="Lin J.S."/>
            <person name="Chang W.E."/>
            <person name="Higgs B.W."/>
            <person name="Demirev P."/>
            <person name="Lindquist J."/>
            <person name="Liem A."/>
            <person name="Fochler E."/>
            <person name="Read T.D."/>
            <person name="Tapia R."/>
            <person name="Johnson S."/>
            <person name="Bishop-Lilly K.A."/>
            <person name="Detter C."/>
            <person name="Han C."/>
            <person name="Sozhamannan S."/>
            <person name="Rosenzweig C.N."/>
            <person name="Skowronski E.W."/>
        </authorList>
    </citation>
    <scope>NUCLEOTIDE SEQUENCE [LARGE SCALE GENOMIC DNA]</scope>
    <source>
        <strain evidence="1 2">MLST1</strain>
    </source>
</reference>
<keyword evidence="2" id="KW-1185">Reference proteome</keyword>
<dbReference type="OrthoDB" id="6401311at2"/>
<accession>A0A432W5C1</accession>
<protein>
    <recommendedName>
        <fullName evidence="3">Transcriptional regulator</fullName>
    </recommendedName>
</protein>
<proteinExistence type="predicted"/>
<dbReference type="Proteomes" id="UP000288293">
    <property type="component" value="Unassembled WGS sequence"/>
</dbReference>
<evidence type="ECO:0008006" key="3">
    <source>
        <dbReference type="Google" id="ProtNLM"/>
    </source>
</evidence>
<dbReference type="InterPro" id="IPR010982">
    <property type="entry name" value="Lambda_DNA-bd_dom_sf"/>
</dbReference>
<evidence type="ECO:0000313" key="1">
    <source>
        <dbReference type="EMBL" id="RUO25257.1"/>
    </source>
</evidence>
<comment type="caution">
    <text evidence="1">The sequence shown here is derived from an EMBL/GenBank/DDBJ whole genome shotgun (WGS) entry which is preliminary data.</text>
</comment>
<dbReference type="AlphaFoldDB" id="A0A432W5C1"/>
<sequence>MTNKTQQGAKIKLEEPSLDEYMERLGQLAGERKVAGILRWMDASPSSYANWRRRGTIPYKTIVNALLRRRLSLDWFFSPYMRLDIPSLPDAHVSEGLRQYAAEHVEQPDSELVIKAFSQCQALLKRYNVTPSEEFLRMMLDMYFSLGEGQTERVEVLEHLARSLAKLESDLPGTEPSEA</sequence>
<dbReference type="Gene3D" id="1.10.260.40">
    <property type="entry name" value="lambda repressor-like DNA-binding domains"/>
    <property type="match status" value="1"/>
</dbReference>
<dbReference type="EMBL" id="PIPL01000001">
    <property type="protein sequence ID" value="RUO25257.1"/>
    <property type="molecule type" value="Genomic_DNA"/>
</dbReference>
<dbReference type="GO" id="GO:0003677">
    <property type="term" value="F:DNA binding"/>
    <property type="evidence" value="ECO:0007669"/>
    <property type="project" value="InterPro"/>
</dbReference>
<organism evidence="1 2">
    <name type="scientific">Aliidiomarina minuta</name>
    <dbReference type="NCBI Taxonomy" id="880057"/>
    <lineage>
        <taxon>Bacteria</taxon>
        <taxon>Pseudomonadati</taxon>
        <taxon>Pseudomonadota</taxon>
        <taxon>Gammaproteobacteria</taxon>
        <taxon>Alteromonadales</taxon>
        <taxon>Idiomarinaceae</taxon>
        <taxon>Aliidiomarina</taxon>
    </lineage>
</organism>